<evidence type="ECO:0000313" key="2">
    <source>
        <dbReference type="EMBL" id="MBF9235967.1"/>
    </source>
</evidence>
<name>A0ABS0IC87_9BACT</name>
<evidence type="ECO:0008006" key="4">
    <source>
        <dbReference type="Google" id="ProtNLM"/>
    </source>
</evidence>
<reference evidence="2 3" key="1">
    <citation type="submission" date="2020-11" db="EMBL/GenBank/DDBJ databases">
        <authorList>
            <person name="Kim M.K."/>
        </authorList>
    </citation>
    <scope>NUCLEOTIDE SEQUENCE [LARGE SCALE GENOMIC DNA]</scope>
    <source>
        <strain evidence="2 3">BT683</strain>
    </source>
</reference>
<dbReference type="PROSITE" id="PS51257">
    <property type="entry name" value="PROKAR_LIPOPROTEIN"/>
    <property type="match status" value="1"/>
</dbReference>
<comment type="caution">
    <text evidence="2">The sequence shown here is derived from an EMBL/GenBank/DDBJ whole genome shotgun (WGS) entry which is preliminary data.</text>
</comment>
<accession>A0ABS0IC87</accession>
<proteinExistence type="predicted"/>
<keyword evidence="3" id="KW-1185">Reference proteome</keyword>
<sequence length="170" mass="17760">MNKRFTHLLILSLALVAAACGKDGDPTPDKPAVSAKTALLTTPKWRITAIVGTTTFGGQTTTINGYASLPACQKDNFGKFNVDKSVVMDEGATKCSTTAPQSKTGTWSFNAAETELTTVDPSQPTGTLQHTVVAEVLQLTATALKVKTTTTQTVSGFTIVSTATTTYAAI</sequence>
<feature type="signal peptide" evidence="1">
    <location>
        <begin position="1"/>
        <end position="19"/>
    </location>
</feature>
<dbReference type="Proteomes" id="UP000597617">
    <property type="component" value="Unassembled WGS sequence"/>
</dbReference>
<gene>
    <name evidence="2" type="ORF">I2I05_01025</name>
</gene>
<keyword evidence="1" id="KW-0732">Signal</keyword>
<evidence type="ECO:0000313" key="3">
    <source>
        <dbReference type="Proteomes" id="UP000597617"/>
    </source>
</evidence>
<feature type="chain" id="PRO_5046350935" description="Lipocalin-like domain-containing protein" evidence="1">
    <location>
        <begin position="20"/>
        <end position="170"/>
    </location>
</feature>
<evidence type="ECO:0000256" key="1">
    <source>
        <dbReference type="SAM" id="SignalP"/>
    </source>
</evidence>
<protein>
    <recommendedName>
        <fullName evidence="4">Lipocalin-like domain-containing protein</fullName>
    </recommendedName>
</protein>
<dbReference type="RefSeq" id="WP_196280352.1">
    <property type="nucleotide sequence ID" value="NZ_JADQDQ010000001.1"/>
</dbReference>
<dbReference type="EMBL" id="JADQDQ010000001">
    <property type="protein sequence ID" value="MBF9235967.1"/>
    <property type="molecule type" value="Genomic_DNA"/>
</dbReference>
<organism evidence="2 3">
    <name type="scientific">Hymenobacter jeongseonensis</name>
    <dbReference type="NCBI Taxonomy" id="2791027"/>
    <lineage>
        <taxon>Bacteria</taxon>
        <taxon>Pseudomonadati</taxon>
        <taxon>Bacteroidota</taxon>
        <taxon>Cytophagia</taxon>
        <taxon>Cytophagales</taxon>
        <taxon>Hymenobacteraceae</taxon>
        <taxon>Hymenobacter</taxon>
    </lineage>
</organism>